<dbReference type="AlphaFoldDB" id="A0A392SP57"/>
<protein>
    <submittedName>
        <fullName evidence="1">RING-h2 finger protein ATL65-like</fullName>
    </submittedName>
</protein>
<sequence length="67" mass="7688">MAARIRPSFHDQTNVLHIDTPFHNSVSPVPEITPHSPAMSTVDENRFTGRQDFLLKRSYSFGFERSL</sequence>
<feature type="non-terminal residue" evidence="1">
    <location>
        <position position="67"/>
    </location>
</feature>
<reference evidence="1 2" key="1">
    <citation type="journal article" date="2018" name="Front. Plant Sci.">
        <title>Red Clover (Trifolium pratense) and Zigzag Clover (T. medium) - A Picture of Genomic Similarities and Differences.</title>
        <authorList>
            <person name="Dluhosova J."/>
            <person name="Istvanek J."/>
            <person name="Nedelnik J."/>
            <person name="Repkova J."/>
        </authorList>
    </citation>
    <scope>NUCLEOTIDE SEQUENCE [LARGE SCALE GENOMIC DNA]</scope>
    <source>
        <strain evidence="2">cv. 10/8</strain>
        <tissue evidence="1">Leaf</tissue>
    </source>
</reference>
<name>A0A392SP57_9FABA</name>
<comment type="caution">
    <text evidence="1">The sequence shown here is derived from an EMBL/GenBank/DDBJ whole genome shotgun (WGS) entry which is preliminary data.</text>
</comment>
<organism evidence="1 2">
    <name type="scientific">Trifolium medium</name>
    <dbReference type="NCBI Taxonomy" id="97028"/>
    <lineage>
        <taxon>Eukaryota</taxon>
        <taxon>Viridiplantae</taxon>
        <taxon>Streptophyta</taxon>
        <taxon>Embryophyta</taxon>
        <taxon>Tracheophyta</taxon>
        <taxon>Spermatophyta</taxon>
        <taxon>Magnoliopsida</taxon>
        <taxon>eudicotyledons</taxon>
        <taxon>Gunneridae</taxon>
        <taxon>Pentapetalae</taxon>
        <taxon>rosids</taxon>
        <taxon>fabids</taxon>
        <taxon>Fabales</taxon>
        <taxon>Fabaceae</taxon>
        <taxon>Papilionoideae</taxon>
        <taxon>50 kb inversion clade</taxon>
        <taxon>NPAAA clade</taxon>
        <taxon>Hologalegina</taxon>
        <taxon>IRL clade</taxon>
        <taxon>Trifolieae</taxon>
        <taxon>Trifolium</taxon>
    </lineage>
</organism>
<dbReference type="Proteomes" id="UP000265520">
    <property type="component" value="Unassembled WGS sequence"/>
</dbReference>
<evidence type="ECO:0000313" key="1">
    <source>
        <dbReference type="EMBL" id="MCI50653.1"/>
    </source>
</evidence>
<accession>A0A392SP57</accession>
<keyword evidence="2" id="KW-1185">Reference proteome</keyword>
<evidence type="ECO:0000313" key="2">
    <source>
        <dbReference type="Proteomes" id="UP000265520"/>
    </source>
</evidence>
<dbReference type="EMBL" id="LXQA010419799">
    <property type="protein sequence ID" value="MCI50653.1"/>
    <property type="molecule type" value="Genomic_DNA"/>
</dbReference>
<proteinExistence type="predicted"/>